<proteinExistence type="predicted"/>
<comment type="caution">
    <text evidence="2">The sequence shown here is derived from an EMBL/GenBank/DDBJ whole genome shotgun (WGS) entry which is preliminary data.</text>
</comment>
<gene>
    <name evidence="2" type="ORF">V9T40_011991</name>
</gene>
<name>A0AAN9T709_9HEMI</name>
<protein>
    <submittedName>
        <fullName evidence="2">Uncharacterized protein</fullName>
    </submittedName>
</protein>
<feature type="compositionally biased region" description="Basic residues" evidence="1">
    <location>
        <begin position="1"/>
        <end position="14"/>
    </location>
</feature>
<sequence length="189" mass="22089">MDKVLKRVTHHKKQSTNSSSQQNDRCSSSRPSSSPNKRYSVDDNFYMYSNKNELYQNCSSSSSNYYTMSNRKDFKRNTIHRSRADAPASEFERDKQLIREDVTFKKLLRMFNAGENGRGAKEWFTSNASNVMDFAPKILTKRFCSKKGENELYRSNSFKFERFERTDSDTLTMSKRSPVARQVCPTEFP</sequence>
<evidence type="ECO:0000313" key="3">
    <source>
        <dbReference type="Proteomes" id="UP001367676"/>
    </source>
</evidence>
<feature type="region of interest" description="Disordered" evidence="1">
    <location>
        <begin position="1"/>
        <end position="41"/>
    </location>
</feature>
<dbReference type="Proteomes" id="UP001367676">
    <property type="component" value="Unassembled WGS sequence"/>
</dbReference>
<accession>A0AAN9T709</accession>
<keyword evidence="3" id="KW-1185">Reference proteome</keyword>
<evidence type="ECO:0000256" key="1">
    <source>
        <dbReference type="SAM" id="MobiDB-lite"/>
    </source>
</evidence>
<feature type="compositionally biased region" description="Low complexity" evidence="1">
    <location>
        <begin position="15"/>
        <end position="35"/>
    </location>
</feature>
<dbReference type="AlphaFoldDB" id="A0AAN9T709"/>
<organism evidence="2 3">
    <name type="scientific">Parthenolecanium corni</name>
    <dbReference type="NCBI Taxonomy" id="536013"/>
    <lineage>
        <taxon>Eukaryota</taxon>
        <taxon>Metazoa</taxon>
        <taxon>Ecdysozoa</taxon>
        <taxon>Arthropoda</taxon>
        <taxon>Hexapoda</taxon>
        <taxon>Insecta</taxon>
        <taxon>Pterygota</taxon>
        <taxon>Neoptera</taxon>
        <taxon>Paraneoptera</taxon>
        <taxon>Hemiptera</taxon>
        <taxon>Sternorrhyncha</taxon>
        <taxon>Coccoidea</taxon>
        <taxon>Coccidae</taxon>
        <taxon>Parthenolecanium</taxon>
    </lineage>
</organism>
<dbReference type="EMBL" id="JBBCAQ010000036">
    <property type="protein sequence ID" value="KAK7575705.1"/>
    <property type="molecule type" value="Genomic_DNA"/>
</dbReference>
<reference evidence="2 3" key="1">
    <citation type="submission" date="2024-03" db="EMBL/GenBank/DDBJ databases">
        <title>Adaptation during the transition from Ophiocordyceps entomopathogen to insect associate is accompanied by gene loss and intensified selection.</title>
        <authorList>
            <person name="Ward C.M."/>
            <person name="Onetto C.A."/>
            <person name="Borneman A.R."/>
        </authorList>
    </citation>
    <scope>NUCLEOTIDE SEQUENCE [LARGE SCALE GENOMIC DNA]</scope>
    <source>
        <strain evidence="2">AWRI1</strain>
        <tissue evidence="2">Single Adult Female</tissue>
    </source>
</reference>
<evidence type="ECO:0000313" key="2">
    <source>
        <dbReference type="EMBL" id="KAK7575705.1"/>
    </source>
</evidence>